<evidence type="ECO:0000313" key="8">
    <source>
        <dbReference type="EMBL" id="EED35488.1"/>
    </source>
</evidence>
<evidence type="ECO:0000256" key="4">
    <source>
        <dbReference type="ARBA" id="ARBA00022989"/>
    </source>
</evidence>
<dbReference type="HOGENOM" id="CLU_151315_2_0_6"/>
<dbReference type="Proteomes" id="UP000004699">
    <property type="component" value="Unassembled WGS sequence"/>
</dbReference>
<comment type="subcellular location">
    <subcellularLocation>
        <location evidence="2">Membrane</location>
        <topology evidence="2">Multi-pass membrane protein</topology>
    </subcellularLocation>
</comment>
<evidence type="ECO:0000256" key="6">
    <source>
        <dbReference type="PIRSR" id="PIRSR000169-2"/>
    </source>
</evidence>
<comment type="function">
    <text evidence="1">Membrane-anchoring subunit of succinate dehydrogenase (SDH).</text>
</comment>
<dbReference type="InterPro" id="IPR014312">
    <property type="entry name" value="Succ_DH_anchor"/>
</dbReference>
<organism evidence="8 9">
    <name type="scientific">Luminiphilus syltensis NOR5-1B</name>
    <dbReference type="NCBI Taxonomy" id="565045"/>
    <lineage>
        <taxon>Bacteria</taxon>
        <taxon>Pseudomonadati</taxon>
        <taxon>Pseudomonadota</taxon>
        <taxon>Gammaproteobacteria</taxon>
        <taxon>Cellvibrionales</taxon>
        <taxon>Halieaceae</taxon>
        <taxon>Luminiphilus</taxon>
    </lineage>
</organism>
<dbReference type="GO" id="GO:0046872">
    <property type="term" value="F:metal ion binding"/>
    <property type="evidence" value="ECO:0007669"/>
    <property type="project" value="UniProtKB-KW"/>
</dbReference>
<dbReference type="UniPathway" id="UPA00223"/>
<feature type="transmembrane region" description="Helical" evidence="7">
    <location>
        <begin position="20"/>
        <end position="43"/>
    </location>
</feature>
<name>B8KRS7_9GAMM</name>
<dbReference type="PIRSF" id="PIRSF000169">
    <property type="entry name" value="SDH_D"/>
    <property type="match status" value="1"/>
</dbReference>
<keyword evidence="7" id="KW-0472">Membrane</keyword>
<sequence length="83" mass="9431">MGVDYSSWKAMNETVGMRIFTLLAVLSMAAHAWIGLWSVFTDYVTERMLGPRANFLRLVCQVGTILVLLVLVLWVIEIMWVSP</sequence>
<dbReference type="AlphaFoldDB" id="B8KRS7"/>
<dbReference type="eggNOG" id="COG2142">
    <property type="taxonomic scope" value="Bacteria"/>
</dbReference>
<evidence type="ECO:0000256" key="2">
    <source>
        <dbReference type="ARBA" id="ARBA00004141"/>
    </source>
</evidence>
<dbReference type="NCBIfam" id="TIGR02968">
    <property type="entry name" value="succ_dehyd_anc"/>
    <property type="match status" value="1"/>
</dbReference>
<dbReference type="EMBL" id="DS999411">
    <property type="protein sequence ID" value="EED35488.1"/>
    <property type="molecule type" value="Genomic_DNA"/>
</dbReference>
<dbReference type="GO" id="GO:0006099">
    <property type="term" value="P:tricarboxylic acid cycle"/>
    <property type="evidence" value="ECO:0007669"/>
    <property type="project" value="UniProtKB-UniPathway"/>
</dbReference>
<dbReference type="PANTHER" id="PTHR38689">
    <property type="entry name" value="SUCCINATE DEHYDROGENASE HYDROPHOBIC MEMBRANE ANCHOR SUBUNIT"/>
    <property type="match status" value="1"/>
</dbReference>
<feature type="transmembrane region" description="Helical" evidence="7">
    <location>
        <begin position="55"/>
        <end position="76"/>
    </location>
</feature>
<evidence type="ECO:0000256" key="1">
    <source>
        <dbReference type="ARBA" id="ARBA00004050"/>
    </source>
</evidence>
<dbReference type="GO" id="GO:0005886">
    <property type="term" value="C:plasma membrane"/>
    <property type="evidence" value="ECO:0007669"/>
    <property type="project" value="TreeGrafter"/>
</dbReference>
<gene>
    <name evidence="8" type="primary">sdhD</name>
    <name evidence="8" type="ORF">NOR51B_1434</name>
</gene>
<dbReference type="STRING" id="565045.NOR51B_1434"/>
<evidence type="ECO:0000256" key="7">
    <source>
        <dbReference type="SAM" id="Phobius"/>
    </source>
</evidence>
<keyword evidence="6" id="KW-0349">Heme</keyword>
<dbReference type="GO" id="GO:0020037">
    <property type="term" value="F:heme binding"/>
    <property type="evidence" value="ECO:0007669"/>
    <property type="project" value="InterPro"/>
</dbReference>
<keyword evidence="6" id="KW-0408">Iron</keyword>
<reference evidence="9" key="1">
    <citation type="journal article" date="2013" name="BMC Microbiol.">
        <title>Taxonomy and evolution of bacteriochlorophyll a-containing members of the OM60/NOR5 clade of marine gammaproteobacteria: description of Luminiphilus syltensis gen. nov., sp. nov., reclassification of Haliea rubra as Pseudohaliea rubra gen. nov., comb. nov., and emendation of Chromatocurvus halotolerans.</title>
        <authorList>
            <person name="Spring S."/>
            <person name="Riedel T."/>
            <person name="Sproer C."/>
            <person name="Yan S."/>
            <person name="Harder J."/>
            <person name="Fuchs B.M."/>
        </authorList>
    </citation>
    <scope>NUCLEOTIDE SEQUENCE [LARGE SCALE GENOMIC DNA]</scope>
    <source>
        <strain evidence="9">NOR51-B</strain>
    </source>
</reference>
<evidence type="ECO:0000256" key="5">
    <source>
        <dbReference type="PIRSR" id="PIRSR000169-1"/>
    </source>
</evidence>
<dbReference type="SUPFAM" id="SSF81343">
    <property type="entry name" value="Fumarate reductase respiratory complex transmembrane subunits"/>
    <property type="match status" value="1"/>
</dbReference>
<keyword evidence="3 7" id="KW-0812">Transmembrane</keyword>
<dbReference type="InterPro" id="IPR034804">
    <property type="entry name" value="SQR/QFR_C/D"/>
</dbReference>
<dbReference type="GO" id="GO:0009055">
    <property type="term" value="F:electron transfer activity"/>
    <property type="evidence" value="ECO:0007669"/>
    <property type="project" value="TreeGrafter"/>
</dbReference>
<evidence type="ECO:0000256" key="3">
    <source>
        <dbReference type="ARBA" id="ARBA00022692"/>
    </source>
</evidence>
<dbReference type="Gene3D" id="1.20.1300.10">
    <property type="entry name" value="Fumarate reductase/succinate dehydrogenase, transmembrane subunit"/>
    <property type="match status" value="1"/>
</dbReference>
<dbReference type="PANTHER" id="PTHR38689:SF1">
    <property type="entry name" value="SUCCINATE DEHYDROGENASE HYDROPHOBIC MEMBRANE ANCHOR SUBUNIT"/>
    <property type="match status" value="1"/>
</dbReference>
<proteinExistence type="predicted"/>
<protein>
    <submittedName>
        <fullName evidence="8">Succinate dehydrogenase, hydrophobic membrane anchor protein</fullName>
    </submittedName>
</protein>
<accession>B8KRS7</accession>
<comment type="cofactor">
    <cofactor evidence="6">
        <name>heme</name>
        <dbReference type="ChEBI" id="CHEBI:30413"/>
    </cofactor>
    <text evidence="6">The heme is bound between the two transmembrane subunits.</text>
</comment>
<evidence type="ECO:0000313" key="9">
    <source>
        <dbReference type="Proteomes" id="UP000004699"/>
    </source>
</evidence>
<feature type="binding site" evidence="5">
    <location>
        <position position="43"/>
    </location>
    <ligand>
        <name>a ubiquinone</name>
        <dbReference type="ChEBI" id="CHEBI:16389"/>
    </ligand>
</feature>
<dbReference type="GO" id="GO:0017004">
    <property type="term" value="P:cytochrome complex assembly"/>
    <property type="evidence" value="ECO:0007669"/>
    <property type="project" value="TreeGrafter"/>
</dbReference>
<feature type="binding site" description="axial binding residue" evidence="6">
    <location>
        <position position="31"/>
    </location>
    <ligand>
        <name>heme</name>
        <dbReference type="ChEBI" id="CHEBI:30413"/>
        <note>ligand shared with second transmembrane subunit</note>
    </ligand>
    <ligandPart>
        <name>Fe</name>
        <dbReference type="ChEBI" id="CHEBI:18248"/>
    </ligandPart>
</feature>
<keyword evidence="9" id="KW-1185">Reference proteome</keyword>
<keyword evidence="6" id="KW-0479">Metal-binding</keyword>
<keyword evidence="4 7" id="KW-1133">Transmembrane helix</keyword>